<dbReference type="RefSeq" id="WP_183978511.1">
    <property type="nucleotide sequence ID" value="NZ_JACIBY010000014.1"/>
</dbReference>
<proteinExistence type="predicted"/>
<dbReference type="AlphaFoldDB" id="A0A7W5ZSU4"/>
<name>A0A7W5ZSU4_9BACT</name>
<comment type="caution">
    <text evidence="1">The sequence shown here is derived from an EMBL/GenBank/DDBJ whole genome shotgun (WGS) entry which is preliminary data.</text>
</comment>
<keyword evidence="2" id="KW-1185">Reference proteome</keyword>
<accession>A0A7W5ZSU4</accession>
<reference evidence="1 2" key="1">
    <citation type="submission" date="2020-08" db="EMBL/GenBank/DDBJ databases">
        <title>Genomic Encyclopedia of Type Strains, Phase IV (KMG-IV): sequencing the most valuable type-strain genomes for metagenomic binning, comparative biology and taxonomic classification.</title>
        <authorList>
            <person name="Goeker M."/>
        </authorList>
    </citation>
    <scope>NUCLEOTIDE SEQUENCE [LARGE SCALE GENOMIC DNA]</scope>
    <source>
        <strain evidence="1 2">DSM 17976</strain>
    </source>
</reference>
<evidence type="ECO:0000313" key="1">
    <source>
        <dbReference type="EMBL" id="MBB3841084.1"/>
    </source>
</evidence>
<protein>
    <submittedName>
        <fullName evidence="1">Uncharacterized protein</fullName>
    </submittedName>
</protein>
<gene>
    <name evidence="1" type="ORF">FHS57_005105</name>
</gene>
<sequence length="109" mass="12465">MKTYRLVFAALVLIALMFHYHRIINTPPYLGDILAVERSESSSEIRAIITAEHAQIKLYFSKSHPVRVDVIAQDSIGRPLQSTPQAVLKSIPDSLFTNYRLPYHENELE</sequence>
<organism evidence="1 2">
    <name type="scientific">Runella defluvii</name>
    <dbReference type="NCBI Taxonomy" id="370973"/>
    <lineage>
        <taxon>Bacteria</taxon>
        <taxon>Pseudomonadati</taxon>
        <taxon>Bacteroidota</taxon>
        <taxon>Cytophagia</taxon>
        <taxon>Cytophagales</taxon>
        <taxon>Spirosomataceae</taxon>
        <taxon>Runella</taxon>
    </lineage>
</organism>
<dbReference type="EMBL" id="JACIBY010000014">
    <property type="protein sequence ID" value="MBB3841084.1"/>
    <property type="molecule type" value="Genomic_DNA"/>
</dbReference>
<evidence type="ECO:0000313" key="2">
    <source>
        <dbReference type="Proteomes" id="UP000541352"/>
    </source>
</evidence>
<dbReference type="Proteomes" id="UP000541352">
    <property type="component" value="Unassembled WGS sequence"/>
</dbReference>